<dbReference type="InterPro" id="IPR043131">
    <property type="entry name" value="BCAT-like_N"/>
</dbReference>
<dbReference type="EMBL" id="CP003093">
    <property type="protein sequence ID" value="AER55970.1"/>
    <property type="molecule type" value="Genomic_DNA"/>
</dbReference>
<dbReference type="Gene3D" id="3.20.10.10">
    <property type="entry name" value="D-amino Acid Aminotransferase, subunit A, domain 2"/>
    <property type="match status" value="1"/>
</dbReference>
<proteinExistence type="predicted"/>
<accession>G7URU2</accession>
<dbReference type="InterPro" id="IPR036038">
    <property type="entry name" value="Aminotransferase-like"/>
</dbReference>
<evidence type="ECO:0000313" key="1">
    <source>
        <dbReference type="EMBL" id="AER55970.1"/>
    </source>
</evidence>
<evidence type="ECO:0008006" key="3">
    <source>
        <dbReference type="Google" id="ProtNLM"/>
    </source>
</evidence>
<sequence length="268" mass="28554">MSTPALYCGSRLAGTDELRALASVNYGHFTVMRVRNGAVQGLDLHLARLRQGHAALFDADFDQAQLRHDLRTVLAGQGEASVRITGFARDFNYRDPLQAVQPAWFISVAAAAPVAGGAPLSLKCFAFVRPLPQVKHLATLPLFHYRRQARLAGHDDALFIAGPGSDARVVEGSLWNIGFWDGTGVLWPQGPALRGTCEALLQRGLDQLGVPQRLAAVSVAQATTLAAFTANASGCAGVRSIEGVTLPAAPELQDLLARALATQAWDLI</sequence>
<dbReference type="SUPFAM" id="SSF56752">
    <property type="entry name" value="D-aminoacid aminotransferase-like PLP-dependent enzymes"/>
    <property type="match status" value="1"/>
</dbReference>
<dbReference type="AlphaFoldDB" id="G7URU2"/>
<gene>
    <name evidence="1" type="ordered locus">DSC_06595</name>
</gene>
<dbReference type="HOGENOM" id="CLU_070540_0_0_6"/>
<name>G7URU2_PSEUP</name>
<dbReference type="KEGG" id="psd:DSC_06595"/>
<dbReference type="OrthoDB" id="8912228at2"/>
<dbReference type="RefSeq" id="WP_014160147.1">
    <property type="nucleotide sequence ID" value="NC_016147.2"/>
</dbReference>
<protein>
    <recommendedName>
        <fullName evidence="3">Class IV aminotransferase</fullName>
    </recommendedName>
</protein>
<dbReference type="Gene3D" id="3.30.470.10">
    <property type="match status" value="1"/>
</dbReference>
<dbReference type="Pfam" id="PF01063">
    <property type="entry name" value="Aminotran_4"/>
    <property type="match status" value="1"/>
</dbReference>
<keyword evidence="2" id="KW-1185">Reference proteome</keyword>
<dbReference type="GO" id="GO:0003824">
    <property type="term" value="F:catalytic activity"/>
    <property type="evidence" value="ECO:0007669"/>
    <property type="project" value="InterPro"/>
</dbReference>
<dbReference type="InterPro" id="IPR001544">
    <property type="entry name" value="Aminotrans_IV"/>
</dbReference>
<dbReference type="InterPro" id="IPR043132">
    <property type="entry name" value="BCAT-like_C"/>
</dbReference>
<organism evidence="1 2">
    <name type="scientific">Pseudoxanthomonas spadix (strain BD-a59)</name>
    <dbReference type="NCBI Taxonomy" id="1045855"/>
    <lineage>
        <taxon>Bacteria</taxon>
        <taxon>Pseudomonadati</taxon>
        <taxon>Pseudomonadota</taxon>
        <taxon>Gammaproteobacteria</taxon>
        <taxon>Lysobacterales</taxon>
        <taxon>Lysobacteraceae</taxon>
        <taxon>Pseudoxanthomonas</taxon>
    </lineage>
</organism>
<dbReference type="eggNOG" id="COG0115">
    <property type="taxonomic scope" value="Bacteria"/>
</dbReference>
<dbReference type="STRING" id="1045855.DSC_06595"/>
<evidence type="ECO:0000313" key="2">
    <source>
        <dbReference type="Proteomes" id="UP000005870"/>
    </source>
</evidence>
<dbReference type="Proteomes" id="UP000005870">
    <property type="component" value="Chromosome"/>
</dbReference>
<dbReference type="NCBIfam" id="NF006734">
    <property type="entry name" value="PRK09266.1"/>
    <property type="match status" value="1"/>
</dbReference>
<reference evidence="1 2" key="1">
    <citation type="journal article" date="2012" name="J. Bacteriol.">
        <title>Complete Genome Sequence of the BTEX-Degrading Bacterium Pseudoxanthomonas spadix BD-a59.</title>
        <authorList>
            <person name="Lee S.H."/>
            <person name="Jin H.M."/>
            <person name="Lee H.J."/>
            <person name="Kim J.M."/>
            <person name="Jeon C.O."/>
        </authorList>
    </citation>
    <scope>NUCLEOTIDE SEQUENCE [LARGE SCALE GENOMIC DNA]</scope>
    <source>
        <strain evidence="1 2">BD-a59</strain>
    </source>
</reference>